<feature type="domain" description="Cyclic nucleotide-binding" evidence="10">
    <location>
        <begin position="643"/>
        <end position="768"/>
    </location>
</feature>
<dbReference type="Gene3D" id="2.60.120.10">
    <property type="entry name" value="Jelly Rolls"/>
    <property type="match status" value="2"/>
</dbReference>
<evidence type="ECO:0000313" key="13">
    <source>
        <dbReference type="EMBL" id="CAD8918700.1"/>
    </source>
</evidence>
<evidence type="ECO:0000313" key="11">
    <source>
        <dbReference type="EMBL" id="CAD8918680.1"/>
    </source>
</evidence>
<evidence type="ECO:0000256" key="5">
    <source>
        <dbReference type="ARBA" id="ARBA00022737"/>
    </source>
</evidence>
<reference evidence="11" key="1">
    <citation type="submission" date="2021-01" db="EMBL/GenBank/DDBJ databases">
        <authorList>
            <person name="Corre E."/>
            <person name="Pelletier E."/>
            <person name="Niang G."/>
            <person name="Scheremetjew M."/>
            <person name="Finn R."/>
            <person name="Kale V."/>
            <person name="Holt S."/>
            <person name="Cochrane G."/>
            <person name="Meng A."/>
            <person name="Brown T."/>
            <person name="Cohen L."/>
        </authorList>
    </citation>
    <scope>NUCLEOTIDE SEQUENCE</scope>
    <source>
        <strain evidence="11">Ms1</strain>
    </source>
</reference>
<keyword evidence="7" id="KW-0378">Hydrolase</keyword>
<evidence type="ECO:0000256" key="3">
    <source>
        <dbReference type="ARBA" id="ARBA00022490"/>
    </source>
</evidence>
<evidence type="ECO:0000256" key="6">
    <source>
        <dbReference type="ARBA" id="ARBA00022741"/>
    </source>
</evidence>
<dbReference type="EMBL" id="HBFS01017758">
    <property type="protein sequence ID" value="CAD8918689.1"/>
    <property type="molecule type" value="Transcribed_RNA"/>
</dbReference>
<dbReference type="CDD" id="cd00038">
    <property type="entry name" value="CAP_ED"/>
    <property type="match status" value="1"/>
</dbReference>
<dbReference type="Gene3D" id="3.60.15.10">
    <property type="entry name" value="Ribonuclease Z/Hydroxyacylglutathione hydrolase-like"/>
    <property type="match status" value="1"/>
</dbReference>
<dbReference type="GO" id="GO:0005829">
    <property type="term" value="C:cytosol"/>
    <property type="evidence" value="ECO:0007669"/>
    <property type="project" value="UniProtKB-ARBA"/>
</dbReference>
<keyword evidence="4" id="KW-0479">Metal-binding</keyword>
<dbReference type="InterPro" id="IPR036866">
    <property type="entry name" value="RibonucZ/Hydroxyglut_hydro"/>
</dbReference>
<dbReference type="EMBL" id="HBFS01017747">
    <property type="protein sequence ID" value="CAD8918680.1"/>
    <property type="molecule type" value="Transcribed_RNA"/>
</dbReference>
<protein>
    <recommendedName>
        <fullName evidence="10">Cyclic nucleotide-binding domain-containing protein</fullName>
    </recommendedName>
</protein>
<evidence type="ECO:0000256" key="9">
    <source>
        <dbReference type="ARBA" id="ARBA00061002"/>
    </source>
</evidence>
<comment type="subcellular location">
    <subcellularLocation>
        <location evidence="2">Cytoplasm</location>
    </subcellularLocation>
</comment>
<dbReference type="FunFam" id="3.60.15.10:FF:000029">
    <property type="entry name" value="Cyclic nucleotide-binding domain protein"/>
    <property type="match status" value="1"/>
</dbReference>
<dbReference type="SMART" id="SM00100">
    <property type="entry name" value="cNMP"/>
    <property type="match status" value="1"/>
</dbReference>
<dbReference type="PROSITE" id="PS50042">
    <property type="entry name" value="CNMP_BINDING_3"/>
    <property type="match status" value="1"/>
</dbReference>
<dbReference type="SUPFAM" id="SSF56281">
    <property type="entry name" value="Metallo-hydrolase/oxidoreductase"/>
    <property type="match status" value="1"/>
</dbReference>
<dbReference type="GO" id="GO:0000166">
    <property type="term" value="F:nucleotide binding"/>
    <property type="evidence" value="ECO:0007669"/>
    <property type="project" value="UniProtKB-KW"/>
</dbReference>
<keyword evidence="5" id="KW-0677">Repeat</keyword>
<evidence type="ECO:0000256" key="4">
    <source>
        <dbReference type="ARBA" id="ARBA00022723"/>
    </source>
</evidence>
<dbReference type="InterPro" id="IPR014710">
    <property type="entry name" value="RmlC-like_jellyroll"/>
</dbReference>
<evidence type="ECO:0000256" key="1">
    <source>
        <dbReference type="ARBA" id="ARBA00001946"/>
    </source>
</evidence>
<evidence type="ECO:0000256" key="7">
    <source>
        <dbReference type="ARBA" id="ARBA00022801"/>
    </source>
</evidence>
<sequence length="785" mass="86227">MGMGSTIPTYYVVPQQRFDTRKFINLAEVEFPTFFNFFVLKKRVKLIVTQGGERCVRTFFREALLGPQGDLDVSATEYDDSVPRGDRPDLRKELDWFSRDFANPGKHMEVSSLVDFVRFTGDDDTEDEAAGGAAGGAGGGEDDMALDEEDLPDVMRADLGKGVVIEMRKEGKEVNYYVIEDGKQIAKVQDRTVLPDLTPTDTSGFKPFQPPTFGLTFLGTSHGFDPEGQTTGFVIWVNGQGVMVDPPPNSGVLLDMMGIPPRLIDTLVLTHCHADHDAGTLQKVLEEGQVTLMTTPTIVGSFSRKYSALTGIPVEMMNELFRFRPVRVGERMPVRGAHFRFFYSLHAVPCVGFEVFLGGKSIVYSADTFNDPAGIAKMHEAGVLSEGRRDALINFPWHHTVVLHEAGVPPIHTPVSYLRSLPEDVKRRLRLVHVTPSSVPADAGLQLAREGPEHSIRISVDLPQLVRAVTVLDLLSYVRFLQTLQLADTRLLLQMSHVRSFSAGETIVKLPPGAPLCARDHEFFMVASGIVRIAVGGSRGDGGAARSRLSSVAGLVPGVHSLTTGNYFPKDLLTVDGSAGPIEAMGRSPRLQSLDAVAQTDVQAVVFNAHEFWNFLHARNALPLSAGHATFATADSLRAVNSALSALTPRQWKQFREMLREREFAPGEALWANGGDAEGAYIVVDGKVSVVKRRGSHEATREKLDVEASRARRASLTRRGSFSRSYERGVLLCEFNALRTDTEHTSQVMAVTAVTAFHVSKEELLRFVRANPVLLLYISARIVCE</sequence>
<evidence type="ECO:0000313" key="12">
    <source>
        <dbReference type="EMBL" id="CAD8918689.1"/>
    </source>
</evidence>
<comment type="cofactor">
    <cofactor evidence="1">
        <name>Mg(2+)</name>
        <dbReference type="ChEBI" id="CHEBI:18420"/>
    </cofactor>
</comment>
<dbReference type="GO" id="GO:0016787">
    <property type="term" value="F:hydrolase activity"/>
    <property type="evidence" value="ECO:0007669"/>
    <property type="project" value="UniProtKB-KW"/>
</dbReference>
<dbReference type="CDD" id="cd07738">
    <property type="entry name" value="DdPDE5-like_MBL-fold"/>
    <property type="match status" value="1"/>
</dbReference>
<dbReference type="AlphaFoldDB" id="A0A6T6Y1R5"/>
<dbReference type="GO" id="GO:0046872">
    <property type="term" value="F:metal ion binding"/>
    <property type="evidence" value="ECO:0007669"/>
    <property type="project" value="UniProtKB-KW"/>
</dbReference>
<keyword evidence="6" id="KW-0547">Nucleotide-binding</keyword>
<dbReference type="InterPro" id="IPR000595">
    <property type="entry name" value="cNMP-bd_dom"/>
</dbReference>
<comment type="similarity">
    <text evidence="9">Belongs to the metallo-beta-lactamase superfamily. cNMP phosphodiesterase family.</text>
</comment>
<dbReference type="SMART" id="SM00849">
    <property type="entry name" value="Lactamase_B"/>
    <property type="match status" value="1"/>
</dbReference>
<evidence type="ECO:0000256" key="2">
    <source>
        <dbReference type="ARBA" id="ARBA00004496"/>
    </source>
</evidence>
<accession>A0A6T6Y1R5</accession>
<dbReference type="SUPFAM" id="SSF51206">
    <property type="entry name" value="cAMP-binding domain-like"/>
    <property type="match status" value="2"/>
</dbReference>
<keyword evidence="8" id="KW-0460">Magnesium</keyword>
<dbReference type="InterPro" id="IPR001279">
    <property type="entry name" value="Metallo-B-lactamas"/>
</dbReference>
<dbReference type="EMBL" id="HBFS01017769">
    <property type="protein sequence ID" value="CAD8918700.1"/>
    <property type="molecule type" value="Transcribed_RNA"/>
</dbReference>
<keyword evidence="3" id="KW-0963">Cytoplasm</keyword>
<dbReference type="Pfam" id="PF23023">
    <property type="entry name" value="Anti-Pycsar_Apyc1"/>
    <property type="match status" value="1"/>
</dbReference>
<organism evidence="11">
    <name type="scientific">Bicosoecida sp. CB-2014</name>
    <dbReference type="NCBI Taxonomy" id="1486930"/>
    <lineage>
        <taxon>Eukaryota</taxon>
        <taxon>Sar</taxon>
        <taxon>Stramenopiles</taxon>
        <taxon>Bigyra</taxon>
        <taxon>Opalozoa</taxon>
        <taxon>Bicosoecida</taxon>
    </lineage>
</organism>
<evidence type="ECO:0000259" key="10">
    <source>
        <dbReference type="PROSITE" id="PS50042"/>
    </source>
</evidence>
<dbReference type="InterPro" id="IPR018490">
    <property type="entry name" value="cNMP-bd_dom_sf"/>
</dbReference>
<proteinExistence type="inferred from homology"/>
<gene>
    <name evidence="11" type="ORF">BSP0115_LOCUS11942</name>
    <name evidence="12" type="ORF">BSP0115_LOCUS11951</name>
    <name evidence="13" type="ORF">BSP0115_LOCUS11962</name>
</gene>
<evidence type="ECO:0000256" key="8">
    <source>
        <dbReference type="ARBA" id="ARBA00022842"/>
    </source>
</evidence>
<name>A0A6T6Y1R5_9STRA</name>